<comment type="caution">
    <text evidence="1">The sequence shown here is derived from an EMBL/GenBank/DDBJ whole genome shotgun (WGS) entry which is preliminary data.</text>
</comment>
<organism evidence="1 2">
    <name type="scientific">Dimorphilus gyrociliatus</name>
    <dbReference type="NCBI Taxonomy" id="2664684"/>
    <lineage>
        <taxon>Eukaryota</taxon>
        <taxon>Metazoa</taxon>
        <taxon>Spiralia</taxon>
        <taxon>Lophotrochozoa</taxon>
        <taxon>Annelida</taxon>
        <taxon>Polychaeta</taxon>
        <taxon>Polychaeta incertae sedis</taxon>
        <taxon>Dinophilidae</taxon>
        <taxon>Dimorphilus</taxon>
    </lineage>
</organism>
<dbReference type="Proteomes" id="UP000549394">
    <property type="component" value="Unassembled WGS sequence"/>
</dbReference>
<dbReference type="AlphaFoldDB" id="A0A7I8VCW6"/>
<name>A0A7I8VCW6_9ANNE</name>
<proteinExistence type="predicted"/>
<dbReference type="EMBL" id="CAJFCJ010000004">
    <property type="protein sequence ID" value="CAD5113753.1"/>
    <property type="molecule type" value="Genomic_DNA"/>
</dbReference>
<reference evidence="1 2" key="1">
    <citation type="submission" date="2020-08" db="EMBL/GenBank/DDBJ databases">
        <authorList>
            <person name="Hejnol A."/>
        </authorList>
    </citation>
    <scope>NUCLEOTIDE SEQUENCE [LARGE SCALE GENOMIC DNA]</scope>
</reference>
<evidence type="ECO:0000313" key="2">
    <source>
        <dbReference type="Proteomes" id="UP000549394"/>
    </source>
</evidence>
<sequence>MVKNNRDKRKDAQEIRNGYLRHKGIAKEIIDAAVVEQMMAQIIPSGCCKSMQSTNAKTACLQGLNCRSNI</sequence>
<accession>A0A7I8VCW6</accession>
<keyword evidence="2" id="KW-1185">Reference proteome</keyword>
<gene>
    <name evidence="1" type="ORF">DGYR_LOCUS2690</name>
</gene>
<evidence type="ECO:0000313" key="1">
    <source>
        <dbReference type="EMBL" id="CAD5113753.1"/>
    </source>
</evidence>
<protein>
    <submittedName>
        <fullName evidence="1">DgyrCDS2919</fullName>
    </submittedName>
</protein>